<protein>
    <submittedName>
        <fullName evidence="1">Uncharacterized protein</fullName>
    </submittedName>
</protein>
<evidence type="ECO:0000313" key="1">
    <source>
        <dbReference type="EMBL" id="MFC4015098.1"/>
    </source>
</evidence>
<reference evidence="2" key="1">
    <citation type="journal article" date="2019" name="Int. J. Syst. Evol. Microbiol.">
        <title>The Global Catalogue of Microorganisms (GCM) 10K type strain sequencing project: providing services to taxonomists for standard genome sequencing and annotation.</title>
        <authorList>
            <consortium name="The Broad Institute Genomics Platform"/>
            <consortium name="The Broad Institute Genome Sequencing Center for Infectious Disease"/>
            <person name="Wu L."/>
            <person name="Ma J."/>
        </authorList>
    </citation>
    <scope>NUCLEOTIDE SEQUENCE [LARGE SCALE GENOMIC DNA]</scope>
    <source>
        <strain evidence="2">TBRC 1276</strain>
    </source>
</reference>
<organism evidence="1 2">
    <name type="scientific">Nonomuraea purpurea</name>
    <dbReference type="NCBI Taxonomy" id="1849276"/>
    <lineage>
        <taxon>Bacteria</taxon>
        <taxon>Bacillati</taxon>
        <taxon>Actinomycetota</taxon>
        <taxon>Actinomycetes</taxon>
        <taxon>Streptosporangiales</taxon>
        <taxon>Streptosporangiaceae</taxon>
        <taxon>Nonomuraea</taxon>
    </lineage>
</organism>
<gene>
    <name evidence="1" type="ORF">ACFOY2_48340</name>
</gene>
<evidence type="ECO:0000313" key="2">
    <source>
        <dbReference type="Proteomes" id="UP001595851"/>
    </source>
</evidence>
<accession>A0ABV8GQ82</accession>
<proteinExistence type="predicted"/>
<sequence length="161" mass="18389">MLVLGEPFSPVVLLGAAVIVVAVAYAHADMKPLHDDIPLRRAWQEGRRVYVRCSRDTRFFRRLHRLGAKWDEGRSALWVGSAKRDQVVELVLAMLEARAVMNEGRWADIPYDATEIHDHALFGLRAVHDEKTGRYAMRTDEHLAEITRLVRVWHDGGKSPK</sequence>
<name>A0ABV8GQ82_9ACTN</name>
<comment type="caution">
    <text evidence="1">The sequence shown here is derived from an EMBL/GenBank/DDBJ whole genome shotgun (WGS) entry which is preliminary data.</text>
</comment>
<dbReference type="Proteomes" id="UP001595851">
    <property type="component" value="Unassembled WGS sequence"/>
</dbReference>
<dbReference type="EMBL" id="JBHSBI010000040">
    <property type="protein sequence ID" value="MFC4015098.1"/>
    <property type="molecule type" value="Genomic_DNA"/>
</dbReference>
<keyword evidence="2" id="KW-1185">Reference proteome</keyword>